<dbReference type="PROSITE" id="PS50109">
    <property type="entry name" value="HIS_KIN"/>
    <property type="match status" value="1"/>
</dbReference>
<dbReference type="PRINTS" id="PR00344">
    <property type="entry name" value="BCTRLSENSOR"/>
</dbReference>
<protein>
    <recommendedName>
        <fullName evidence="3">histidine kinase</fullName>
        <ecNumber evidence="3">2.7.13.3</ecNumber>
    </recommendedName>
</protein>
<dbReference type="RefSeq" id="WP_390200070.1">
    <property type="nucleotide sequence ID" value="NZ_JBHSDV010000004.1"/>
</dbReference>
<evidence type="ECO:0000256" key="9">
    <source>
        <dbReference type="ARBA" id="ARBA00022840"/>
    </source>
</evidence>
<feature type="transmembrane region" description="Helical" evidence="12">
    <location>
        <begin position="290"/>
        <end position="309"/>
    </location>
</feature>
<keyword evidence="12" id="KW-1133">Transmembrane helix</keyword>
<feature type="domain" description="HAMP" evidence="14">
    <location>
        <begin position="310"/>
        <end position="362"/>
    </location>
</feature>
<keyword evidence="4" id="KW-1003">Cell membrane</keyword>
<accession>A0ABV8VYK9</accession>
<dbReference type="Pfam" id="PF02518">
    <property type="entry name" value="HATPase_c"/>
    <property type="match status" value="1"/>
</dbReference>
<keyword evidence="11 12" id="KW-0472">Membrane</keyword>
<keyword evidence="9" id="KW-0067">ATP-binding</keyword>
<dbReference type="SMART" id="SM00304">
    <property type="entry name" value="HAMP"/>
    <property type="match status" value="1"/>
</dbReference>
<dbReference type="SUPFAM" id="SSF55874">
    <property type="entry name" value="ATPase domain of HSP90 chaperone/DNA topoisomerase II/histidine kinase"/>
    <property type="match status" value="1"/>
</dbReference>
<dbReference type="InterPro" id="IPR010559">
    <property type="entry name" value="Sig_transdc_His_kin_internal"/>
</dbReference>
<evidence type="ECO:0000256" key="2">
    <source>
        <dbReference type="ARBA" id="ARBA00004651"/>
    </source>
</evidence>
<dbReference type="EMBL" id="JBHSDV010000004">
    <property type="protein sequence ID" value="MFC4388789.1"/>
    <property type="molecule type" value="Genomic_DNA"/>
</dbReference>
<dbReference type="InterPro" id="IPR050640">
    <property type="entry name" value="Bact_2-comp_sensor_kinase"/>
</dbReference>
<evidence type="ECO:0000313" key="16">
    <source>
        <dbReference type="Proteomes" id="UP001595880"/>
    </source>
</evidence>
<evidence type="ECO:0000256" key="4">
    <source>
        <dbReference type="ARBA" id="ARBA00022475"/>
    </source>
</evidence>
<evidence type="ECO:0000256" key="12">
    <source>
        <dbReference type="SAM" id="Phobius"/>
    </source>
</evidence>
<comment type="caution">
    <text evidence="15">The sequence shown here is derived from an EMBL/GenBank/DDBJ whole genome shotgun (WGS) entry which is preliminary data.</text>
</comment>
<evidence type="ECO:0000259" key="13">
    <source>
        <dbReference type="PROSITE" id="PS50109"/>
    </source>
</evidence>
<dbReference type="InterPro" id="IPR036890">
    <property type="entry name" value="HATPase_C_sf"/>
</dbReference>
<comment type="subcellular location">
    <subcellularLocation>
        <location evidence="2">Cell membrane</location>
        <topology evidence="2">Multi-pass membrane protein</topology>
    </subcellularLocation>
</comment>
<evidence type="ECO:0000256" key="8">
    <source>
        <dbReference type="ARBA" id="ARBA00022777"/>
    </source>
</evidence>
<dbReference type="GO" id="GO:0016301">
    <property type="term" value="F:kinase activity"/>
    <property type="evidence" value="ECO:0007669"/>
    <property type="project" value="UniProtKB-KW"/>
</dbReference>
<dbReference type="Gene3D" id="6.10.340.10">
    <property type="match status" value="1"/>
</dbReference>
<dbReference type="Proteomes" id="UP001595880">
    <property type="component" value="Unassembled WGS sequence"/>
</dbReference>
<gene>
    <name evidence="15" type="ORF">ACFOZ1_13390</name>
</gene>
<evidence type="ECO:0000256" key="7">
    <source>
        <dbReference type="ARBA" id="ARBA00022741"/>
    </source>
</evidence>
<keyword evidence="10" id="KW-0902">Two-component regulatory system</keyword>
<keyword evidence="16" id="KW-1185">Reference proteome</keyword>
<dbReference type="InterPro" id="IPR003594">
    <property type="entry name" value="HATPase_dom"/>
</dbReference>
<evidence type="ECO:0000259" key="14">
    <source>
        <dbReference type="PROSITE" id="PS50885"/>
    </source>
</evidence>
<keyword evidence="6" id="KW-0808">Transferase</keyword>
<dbReference type="InterPro" id="IPR005467">
    <property type="entry name" value="His_kinase_dom"/>
</dbReference>
<evidence type="ECO:0000256" key="6">
    <source>
        <dbReference type="ARBA" id="ARBA00022679"/>
    </source>
</evidence>
<dbReference type="SMART" id="SM00387">
    <property type="entry name" value="HATPase_c"/>
    <property type="match status" value="1"/>
</dbReference>
<keyword evidence="5" id="KW-0597">Phosphoprotein</keyword>
<dbReference type="Pfam" id="PF06580">
    <property type="entry name" value="His_kinase"/>
    <property type="match status" value="1"/>
</dbReference>
<evidence type="ECO:0000256" key="3">
    <source>
        <dbReference type="ARBA" id="ARBA00012438"/>
    </source>
</evidence>
<keyword evidence="12" id="KW-0812">Transmembrane</keyword>
<dbReference type="PANTHER" id="PTHR34220">
    <property type="entry name" value="SENSOR HISTIDINE KINASE YPDA"/>
    <property type="match status" value="1"/>
</dbReference>
<dbReference type="PROSITE" id="PS50885">
    <property type="entry name" value="HAMP"/>
    <property type="match status" value="1"/>
</dbReference>
<dbReference type="PANTHER" id="PTHR34220:SF7">
    <property type="entry name" value="SENSOR HISTIDINE KINASE YPDA"/>
    <property type="match status" value="1"/>
</dbReference>
<organism evidence="15 16">
    <name type="scientific">Gracilibacillus marinus</name>
    <dbReference type="NCBI Taxonomy" id="630535"/>
    <lineage>
        <taxon>Bacteria</taxon>
        <taxon>Bacillati</taxon>
        <taxon>Bacillota</taxon>
        <taxon>Bacilli</taxon>
        <taxon>Bacillales</taxon>
        <taxon>Bacillaceae</taxon>
        <taxon>Gracilibacillus</taxon>
    </lineage>
</organism>
<feature type="transmembrane region" description="Helical" evidence="12">
    <location>
        <begin position="12"/>
        <end position="33"/>
    </location>
</feature>
<dbReference type="Gene3D" id="3.30.565.10">
    <property type="entry name" value="Histidine kinase-like ATPase, C-terminal domain"/>
    <property type="match status" value="1"/>
</dbReference>
<evidence type="ECO:0000313" key="15">
    <source>
        <dbReference type="EMBL" id="MFC4388789.1"/>
    </source>
</evidence>
<feature type="domain" description="Histidine kinase" evidence="13">
    <location>
        <begin position="390"/>
        <end position="586"/>
    </location>
</feature>
<reference evidence="16" key="1">
    <citation type="journal article" date="2019" name="Int. J. Syst. Evol. Microbiol.">
        <title>The Global Catalogue of Microorganisms (GCM) 10K type strain sequencing project: providing services to taxonomists for standard genome sequencing and annotation.</title>
        <authorList>
            <consortium name="The Broad Institute Genomics Platform"/>
            <consortium name="The Broad Institute Genome Sequencing Center for Infectious Disease"/>
            <person name="Wu L."/>
            <person name="Ma J."/>
        </authorList>
    </citation>
    <scope>NUCLEOTIDE SEQUENCE [LARGE SCALE GENOMIC DNA]</scope>
    <source>
        <strain evidence="16">KACC 14058</strain>
    </source>
</reference>
<evidence type="ECO:0000256" key="10">
    <source>
        <dbReference type="ARBA" id="ARBA00023012"/>
    </source>
</evidence>
<sequence length="587" mass="68700">MKNIKIKVSHKLLAIYILVTAIPILLVGAYLNYSTREIVLKNVRNEVETSVDKMEMSLHNIFDRVTNTSDLIYLNEELKTILSTDYNEIIDIYNTYNQYTIFKEMIKHYDEIENIQFFMNKNMITDSYFIHADNVIRNNDWYKEAVSKRGKISWVYMEEQWTKRNYLALTRAVYGNTNELLGVLAIYIAPDSLQSVIEGESYNTFITLDKKLIIHHENRQYIGYEPSFQSILESSKEDSFLIDTVYNEEEVTLNIHEMVPDKSLDNTIQITTIIPTEEIMQEPNKVFQQGLVIISFVLIVSVLLIGIFIRSFSSRIQQLRQTMFQVAKGNFQIKTKVKGTDEISQVFEDLETTSKSVQKIIDEVYIHKIKEETWKRKQKEIDFKMLASQINPHFLYNTLEMIRMKALINKDPEVAKIIKILSKMMRSALERTDKPVSIKEEIQLIEHYLEIQKLRFGDQIEYRLNVEESVCSYRIYPLLIQPIVENAIIHGLEQKEEPGYIIVSMIEEDRQIVIEVKDNGIGMSKETLQEVNQKINDVDYQSNGNRIGLHNVQQRLRLLYGEEYYIHIESIQGLGTTMTINIPKNTM</sequence>
<name>A0ABV8VYK9_9BACI</name>
<dbReference type="CDD" id="cd06225">
    <property type="entry name" value="HAMP"/>
    <property type="match status" value="1"/>
</dbReference>
<keyword evidence="7" id="KW-0547">Nucleotide-binding</keyword>
<dbReference type="InterPro" id="IPR004358">
    <property type="entry name" value="Sig_transdc_His_kin-like_C"/>
</dbReference>
<proteinExistence type="predicted"/>
<dbReference type="EC" id="2.7.13.3" evidence="3"/>
<evidence type="ECO:0000256" key="11">
    <source>
        <dbReference type="ARBA" id="ARBA00023136"/>
    </source>
</evidence>
<comment type="catalytic activity">
    <reaction evidence="1">
        <text>ATP + protein L-histidine = ADP + protein N-phospho-L-histidine.</text>
        <dbReference type="EC" id="2.7.13.3"/>
    </reaction>
</comment>
<evidence type="ECO:0000256" key="1">
    <source>
        <dbReference type="ARBA" id="ARBA00000085"/>
    </source>
</evidence>
<evidence type="ECO:0000256" key="5">
    <source>
        <dbReference type="ARBA" id="ARBA00022553"/>
    </source>
</evidence>
<keyword evidence="8 15" id="KW-0418">Kinase</keyword>
<dbReference type="InterPro" id="IPR003660">
    <property type="entry name" value="HAMP_dom"/>
</dbReference>